<dbReference type="GO" id="GO:0005509">
    <property type="term" value="F:calcium ion binding"/>
    <property type="evidence" value="ECO:0007669"/>
    <property type="project" value="UniProtKB-UniRule"/>
</dbReference>
<accession>A0A1X7VPS8</accession>
<evidence type="ECO:0000313" key="19">
    <source>
        <dbReference type="EnsemblMetazoa" id="Aqu2.1.42092_001"/>
    </source>
</evidence>
<feature type="domain" description="Cadherin" evidence="18">
    <location>
        <begin position="368"/>
        <end position="477"/>
    </location>
</feature>
<feature type="domain" description="Cadherin" evidence="18">
    <location>
        <begin position="3098"/>
        <end position="3199"/>
    </location>
</feature>
<evidence type="ECO:0000256" key="4">
    <source>
        <dbReference type="ARBA" id="ARBA00022692"/>
    </source>
</evidence>
<feature type="domain" description="Cadherin" evidence="18">
    <location>
        <begin position="3511"/>
        <end position="3616"/>
    </location>
</feature>
<dbReference type="FunFam" id="2.60.40.60:FF:000020">
    <property type="entry name" value="Dachsous cadherin-related 1b"/>
    <property type="match status" value="9"/>
</dbReference>
<keyword evidence="6 17" id="KW-0732">Signal</keyword>
<evidence type="ECO:0000256" key="7">
    <source>
        <dbReference type="ARBA" id="ARBA00022737"/>
    </source>
</evidence>
<reference evidence="20" key="1">
    <citation type="journal article" date="2010" name="Nature">
        <title>The Amphimedon queenslandica genome and the evolution of animal complexity.</title>
        <authorList>
            <person name="Srivastava M."/>
            <person name="Simakov O."/>
            <person name="Chapman J."/>
            <person name="Fahey B."/>
            <person name="Gauthier M.E."/>
            <person name="Mitros T."/>
            <person name="Richards G.S."/>
            <person name="Conaco C."/>
            <person name="Dacre M."/>
            <person name="Hellsten U."/>
            <person name="Larroux C."/>
            <person name="Putnam N.H."/>
            <person name="Stanke M."/>
            <person name="Adamska M."/>
            <person name="Darling A."/>
            <person name="Degnan S.M."/>
            <person name="Oakley T.H."/>
            <person name="Plachetzki D.C."/>
            <person name="Zhai Y."/>
            <person name="Adamski M."/>
            <person name="Calcino A."/>
            <person name="Cummins S.F."/>
            <person name="Goodstein D.M."/>
            <person name="Harris C."/>
            <person name="Jackson D.J."/>
            <person name="Leys S.P."/>
            <person name="Shu S."/>
            <person name="Woodcroft B.J."/>
            <person name="Vervoort M."/>
            <person name="Kosik K.S."/>
            <person name="Manning G."/>
            <person name="Degnan B.M."/>
            <person name="Rokhsar D.S."/>
        </authorList>
    </citation>
    <scope>NUCLEOTIDE SEQUENCE [LARGE SCALE GENOMIC DNA]</scope>
</reference>
<evidence type="ECO:0000256" key="2">
    <source>
        <dbReference type="ARBA" id="ARBA00022475"/>
    </source>
</evidence>
<dbReference type="FunFam" id="2.60.40.60:FF:000123">
    <property type="entry name" value="Protocadherin beta 4"/>
    <property type="match status" value="1"/>
</dbReference>
<dbReference type="Proteomes" id="UP000007879">
    <property type="component" value="Unassembled WGS sequence"/>
</dbReference>
<dbReference type="PROSITE" id="PS00232">
    <property type="entry name" value="CADHERIN_1"/>
    <property type="match status" value="16"/>
</dbReference>
<keyword evidence="12" id="KW-1015">Disulfide bond</keyword>
<dbReference type="FunFam" id="2.60.40.60:FF:000032">
    <property type="entry name" value="FAT atypical cadherin 1"/>
    <property type="match status" value="1"/>
</dbReference>
<dbReference type="FunFam" id="2.60.40.60:FF:000013">
    <property type="entry name" value="Cadherin EGF LAG seven-pass G-type receptor"/>
    <property type="match status" value="1"/>
</dbReference>
<feature type="domain" description="Cadherin" evidence="18">
    <location>
        <begin position="2679"/>
        <end position="2783"/>
    </location>
</feature>
<dbReference type="Pfam" id="PF00028">
    <property type="entry name" value="Cadherin"/>
    <property type="match status" value="30"/>
</dbReference>
<dbReference type="EnsemblMetazoa" id="XM_011409187.2">
    <property type="protein sequence ID" value="XP_011407489.2"/>
    <property type="gene ID" value="LOC105314805"/>
</dbReference>
<feature type="domain" description="Cadherin" evidence="18">
    <location>
        <begin position="2125"/>
        <end position="2236"/>
    </location>
</feature>
<comment type="subcellular location">
    <subcellularLocation>
        <location evidence="1">Cell membrane</location>
        <topology evidence="1">Single-pass type I membrane protein</topology>
    </subcellularLocation>
</comment>
<feature type="domain" description="Cadherin" evidence="18">
    <location>
        <begin position="2569"/>
        <end position="2678"/>
    </location>
</feature>
<evidence type="ECO:0000256" key="16">
    <source>
        <dbReference type="SAM" id="Phobius"/>
    </source>
</evidence>
<keyword evidence="9" id="KW-0130">Cell adhesion</keyword>
<dbReference type="GO" id="GO:0005886">
    <property type="term" value="C:plasma membrane"/>
    <property type="evidence" value="ECO:0007669"/>
    <property type="project" value="UniProtKB-SubCell"/>
</dbReference>
<dbReference type="FunFam" id="2.60.40.60:FF:000092">
    <property type="entry name" value="Protocadherin 8"/>
    <property type="match status" value="1"/>
</dbReference>
<keyword evidence="3" id="KW-0245">EGF-like domain</keyword>
<dbReference type="eggNOG" id="KOG1219">
    <property type="taxonomic scope" value="Eukaryota"/>
</dbReference>
<dbReference type="GO" id="GO:0048731">
    <property type="term" value="P:system development"/>
    <property type="evidence" value="ECO:0007669"/>
    <property type="project" value="UniProtKB-ARBA"/>
</dbReference>
<feature type="chain" id="PRO_5013185983" description="Cadherin domain-containing protein" evidence="17">
    <location>
        <begin position="29"/>
        <end position="4222"/>
    </location>
</feature>
<feature type="domain" description="Cadherin" evidence="18">
    <location>
        <begin position="1043"/>
        <end position="1163"/>
    </location>
</feature>
<dbReference type="GO" id="GO:0048729">
    <property type="term" value="P:tissue morphogenesis"/>
    <property type="evidence" value="ECO:0007669"/>
    <property type="project" value="UniProtKB-ARBA"/>
</dbReference>
<feature type="region of interest" description="Disordered" evidence="15">
    <location>
        <begin position="4186"/>
        <end position="4222"/>
    </location>
</feature>
<protein>
    <recommendedName>
        <fullName evidence="18">Cadherin domain-containing protein</fullName>
    </recommendedName>
</protein>
<feature type="compositionally biased region" description="Basic and acidic residues" evidence="15">
    <location>
        <begin position="4198"/>
        <end position="4208"/>
    </location>
</feature>
<reference evidence="19" key="2">
    <citation type="submission" date="2017-05" db="UniProtKB">
        <authorList>
            <consortium name="EnsemblMetazoa"/>
        </authorList>
    </citation>
    <scope>IDENTIFICATION</scope>
</reference>
<gene>
    <name evidence="19" type="primary">105314805</name>
</gene>
<evidence type="ECO:0000256" key="5">
    <source>
        <dbReference type="ARBA" id="ARBA00022723"/>
    </source>
</evidence>
<feature type="domain" description="Cadherin" evidence="18">
    <location>
        <begin position="843"/>
        <end position="936"/>
    </location>
</feature>
<feature type="domain" description="Cadherin" evidence="18">
    <location>
        <begin position="1164"/>
        <end position="1266"/>
    </location>
</feature>
<evidence type="ECO:0000256" key="14">
    <source>
        <dbReference type="PROSITE-ProRule" id="PRU00043"/>
    </source>
</evidence>
<dbReference type="PANTHER" id="PTHR24028:SF263">
    <property type="entry name" value="CADHERIN-RELATED FAMILY MEMBER 1"/>
    <property type="match status" value="1"/>
</dbReference>
<dbReference type="InterPro" id="IPR002126">
    <property type="entry name" value="Cadherin-like_dom"/>
</dbReference>
<feature type="domain" description="Cadherin" evidence="18">
    <location>
        <begin position="589"/>
        <end position="722"/>
    </location>
</feature>
<keyword evidence="20" id="KW-1185">Reference proteome</keyword>
<feature type="domain" description="Cadherin" evidence="18">
    <location>
        <begin position="150"/>
        <end position="257"/>
    </location>
</feature>
<dbReference type="FunFam" id="2.60.40.60:FF:000039">
    <property type="entry name" value="FAT atypical cadherin 3"/>
    <property type="match status" value="1"/>
</dbReference>
<dbReference type="InterPro" id="IPR020894">
    <property type="entry name" value="Cadherin_CS"/>
</dbReference>
<feature type="domain" description="Cadherin" evidence="18">
    <location>
        <begin position="1270"/>
        <end position="1375"/>
    </location>
</feature>
<evidence type="ECO:0000256" key="13">
    <source>
        <dbReference type="ARBA" id="ARBA00023180"/>
    </source>
</evidence>
<feature type="domain" description="Cadherin" evidence="18">
    <location>
        <begin position="3725"/>
        <end position="3851"/>
    </location>
</feature>
<dbReference type="FunFam" id="2.60.40.60:FF:000033">
    <property type="entry name" value="FAT atypical cadherin 1"/>
    <property type="match status" value="2"/>
</dbReference>
<feature type="domain" description="Cadherin" evidence="18">
    <location>
        <begin position="1804"/>
        <end position="1905"/>
    </location>
</feature>
<feature type="domain" description="Cadherin" evidence="18">
    <location>
        <begin position="3852"/>
        <end position="3964"/>
    </location>
</feature>
<feature type="compositionally biased region" description="Acidic residues" evidence="15">
    <location>
        <begin position="4209"/>
        <end position="4222"/>
    </location>
</feature>
<dbReference type="OrthoDB" id="6252479at2759"/>
<dbReference type="InParanoid" id="A0A1X7VPS8"/>
<feature type="domain" description="Cadherin" evidence="18">
    <location>
        <begin position="1376"/>
        <end position="1474"/>
    </location>
</feature>
<feature type="domain" description="Cadherin" evidence="18">
    <location>
        <begin position="723"/>
        <end position="828"/>
    </location>
</feature>
<feature type="transmembrane region" description="Helical" evidence="16">
    <location>
        <begin position="4063"/>
        <end position="4086"/>
    </location>
</feature>
<name>A0A1X7VPS8_AMPQE</name>
<proteinExistence type="predicted"/>
<feature type="signal peptide" evidence="17">
    <location>
        <begin position="1"/>
        <end position="28"/>
    </location>
</feature>
<feature type="domain" description="Cadherin" evidence="18">
    <location>
        <begin position="38"/>
        <end position="149"/>
    </location>
</feature>
<feature type="domain" description="Cadherin" evidence="18">
    <location>
        <begin position="3306"/>
        <end position="3411"/>
    </location>
</feature>
<dbReference type="FunFam" id="2.60.40.60:FF:000015">
    <property type="entry name" value="FAT atypical cadherin 1"/>
    <property type="match status" value="2"/>
</dbReference>
<keyword evidence="10 16" id="KW-1133">Transmembrane helix</keyword>
<feature type="domain" description="Cadherin" evidence="18">
    <location>
        <begin position="3617"/>
        <end position="3724"/>
    </location>
</feature>
<evidence type="ECO:0000256" key="17">
    <source>
        <dbReference type="SAM" id="SignalP"/>
    </source>
</evidence>
<feature type="domain" description="Cadherin" evidence="18">
    <location>
        <begin position="478"/>
        <end position="582"/>
    </location>
</feature>
<feature type="domain" description="Cadherin" evidence="18">
    <location>
        <begin position="937"/>
        <end position="1042"/>
    </location>
</feature>
<evidence type="ECO:0000313" key="20">
    <source>
        <dbReference type="Proteomes" id="UP000007879"/>
    </source>
</evidence>
<dbReference type="FunFam" id="2.60.40.60:FF:000279">
    <property type="entry name" value="Protocadherin-16, putative"/>
    <property type="match status" value="1"/>
</dbReference>
<evidence type="ECO:0000256" key="6">
    <source>
        <dbReference type="ARBA" id="ARBA00022729"/>
    </source>
</evidence>
<dbReference type="PROSITE" id="PS50268">
    <property type="entry name" value="CADHERIN_2"/>
    <property type="match status" value="35"/>
</dbReference>
<evidence type="ECO:0000256" key="3">
    <source>
        <dbReference type="ARBA" id="ARBA00022536"/>
    </source>
</evidence>
<evidence type="ECO:0000256" key="1">
    <source>
        <dbReference type="ARBA" id="ARBA00004251"/>
    </source>
</evidence>
<evidence type="ECO:0000256" key="12">
    <source>
        <dbReference type="ARBA" id="ARBA00023157"/>
    </source>
</evidence>
<keyword evidence="11 16" id="KW-0472">Membrane</keyword>
<feature type="domain" description="Cadherin" evidence="18">
    <location>
        <begin position="1588"/>
        <end position="1693"/>
    </location>
</feature>
<keyword evidence="4 16" id="KW-0812">Transmembrane</keyword>
<dbReference type="STRING" id="400682.A0A1X7VPS8"/>
<keyword evidence="5" id="KW-0479">Metal-binding</keyword>
<feature type="domain" description="Cadherin" evidence="18">
    <location>
        <begin position="2245"/>
        <end position="2348"/>
    </location>
</feature>
<evidence type="ECO:0000256" key="9">
    <source>
        <dbReference type="ARBA" id="ARBA00022889"/>
    </source>
</evidence>
<feature type="domain" description="Cadherin" evidence="18">
    <location>
        <begin position="2349"/>
        <end position="2447"/>
    </location>
</feature>
<dbReference type="EnsemblMetazoa" id="Aqu2.1.42092_001">
    <property type="protein sequence ID" value="Aqu2.1.42092_001"/>
    <property type="gene ID" value="Aqu2.1.42092"/>
</dbReference>
<dbReference type="Gene3D" id="2.60.40.60">
    <property type="entry name" value="Cadherins"/>
    <property type="match status" value="36"/>
</dbReference>
<dbReference type="CDD" id="cd11304">
    <property type="entry name" value="Cadherin_repeat"/>
    <property type="match status" value="35"/>
</dbReference>
<evidence type="ECO:0000256" key="10">
    <source>
        <dbReference type="ARBA" id="ARBA00022989"/>
    </source>
</evidence>
<feature type="domain" description="Cadherin" evidence="18">
    <location>
        <begin position="2448"/>
        <end position="2568"/>
    </location>
</feature>
<dbReference type="InterPro" id="IPR015919">
    <property type="entry name" value="Cadherin-like_sf"/>
</dbReference>
<dbReference type="PANTHER" id="PTHR24028">
    <property type="entry name" value="CADHERIN-87A"/>
    <property type="match status" value="1"/>
</dbReference>
<keyword evidence="7" id="KW-0677">Repeat</keyword>
<feature type="domain" description="Cadherin" evidence="18">
    <location>
        <begin position="2784"/>
        <end position="2989"/>
    </location>
</feature>
<dbReference type="InterPro" id="IPR050174">
    <property type="entry name" value="Protocadherin/Cadherin-CA"/>
</dbReference>
<dbReference type="PRINTS" id="PR00205">
    <property type="entry name" value="CADHERIN"/>
</dbReference>
<feature type="domain" description="Cadherin" evidence="18">
    <location>
        <begin position="258"/>
        <end position="367"/>
    </location>
</feature>
<feature type="domain" description="Cadherin" evidence="18">
    <location>
        <begin position="3209"/>
        <end position="3305"/>
    </location>
</feature>
<evidence type="ECO:0000256" key="15">
    <source>
        <dbReference type="SAM" id="MobiDB-lite"/>
    </source>
</evidence>
<dbReference type="KEGG" id="aqu:105314805"/>
<sequence>MATQVARGKLVFAAALLCLLLQTSPAHGQNNNLRPYFIETDISYTVLEDFNTTFPINSDNPLEAIDQENDNITYYIPDGINGYLDFEILTSGGLGYLYFQDSVSLDRESRATYNVRVFASDGQYHGSATDHHVDIIVRLRDVNDNTPVITNLEHTIVVSEATTANTPLFTVTATDADTIQNAIVAFRIFAVSPSSGSNKFSLVSSSGELSLAQTLDYEQVKQYLITIEAYDLGDPPRDSTKVLTVNVTDVNDNPPSFGQSTYAVSIYENTTKDTFVLSVSAMDIDTMINDKIVYSFNPSPPLINGVPSFVINDSTGDIFVNAPLDFEGNSTVYSLTVQASELNDPNMKTTVPVVITILDINDSPPKFQQQQYNNTISELTGIGADVLTVTASDADSGVNGQFNFELFNLLSTPLPFNITSTSDGAGTIQVNGLLDYEAYQFYRFQVLAVEVVNTMRKTGTTTVSISISNANDNDPIFTKEVYTASVPENADDEFVTQVMAVDNDLGSFGVVHYSLVDDYDVFEIANDTGRITTTDSIDYENVQSYSLTVVANDSAAPVSAQRSQKVSVIVSVLDQNDNGPVIRVNNSDTVTHVTANVSEGLQPGQLVFVVDATDADAYPHNVLSYYLLLLKPVNDTTEPFEYSTSASNQLVTNIVFDYEEVQQYTVRLYVTDYGHLLVDDDNDTLGSGTFTYSSITDIPSGHSDSIVVTVNVVDVNDEDPVFEYPEYNFNVTEELPNGSYVGTVKANDPDSGLFGKVGYSLSGIDHQNFSINSSSGVISTAGPIDRETKDRFDLIVTAYDNDQLDQHRSTTASLTILINDVNDNNPIFDQPIYYINDIFEDVTSVSIPVRATDRDTGTNKDIHYVIYEGNEDDTFTINSNTGVIGLNPAKELDRERIPQFHLTVQAIDGAPPPYNRTGNATVVIVLQDVDDNDPTFSMATYNVNLPEDTPTNSFVTVVTANDTDFGVNGLVRYELVPLTNPNFEIHEGTGVITSKRMFDYELEQRTYTLTIRAQDHNPSVGSPGYANVVIRILDVNDNSPLFSPSSYQASMPEDASSDDLIVKVRATDADSTSNSDISFEITDVQTVGSVTPTDAQADNLTDLFSVDPTTGDLYLSTDRSFDYESVQIYNVYIAAVDDGSPQMNSSTVVTVTITDINDNPPLLSHEVYNLTLSESTETGTLHNLYITYSDIDTGNNAAVDYEIEGTSSFTISPSTGVLTLESSLDFEDEQSLNFSLIITNKATPLLSDSATVLVYVTDANDNDPVFINGVGGTLTLSIPEGNYTHKQLFDFDATDADSGSYGNVSILITSSSAPGTFSIPDPSNGVLYVTGLLDREEEDTYTLTVTARDGGSPPRTDAVAITVDILDINELPPLFSVGSYSYNINENLSPMTLLTVSANDDDEGPNGTVRYSLSNDTYLSINEVTGVISSTGPYDYELVTNFTVNVTARDLGNLSSYVPLTVTINDINDNYPSFNEPSYGPYELSEDASTGHILVRVDANDPDSGPNGDISYVLENGGGRFSIDTSTGDISLISSLDREFDDFYALTVKAYDHGLIRLTSTVSLNVSVLDINDNSPEFLDTDIAIQNVNETAPNGTLIITLRSTDRDLDSNGTVSYSITSGNSLGLFGIDTVDSGSSYEGRLRVTGTLDYETLPLLYNLKVTASDNGPAGYQRSTSTNVVVSIININDNKPNFTQPSYVFSVSEVSGPSTSVGIVQANDGDSGVFGIIASYSFSSDTPADITSNFTLSSSSGLITVATGASLDYERRQDYNFTIIATDNGGLSSDPVNVSILIINYNDNEPVFNPSSYSESIYENITNGTNVLTVYATDPEGTDGISYSIVDGSFNKFTINPNTGVISTISTLDREETSAYVLRVQATDTGGSPLSGFTQVSITLLDVNDNHPLFDSYNLEYSLLETSELGTTLSNPVATATDTDTGDNGLISYFLAGEGIPSVFNINMTTGVISLQSSLDHELKENYTFTLYARDNGSPMSLYSDNVTVIVKVLDYNDHSPQLEYTIYNRTAPEDFSIGDLILNVTATDADEAGPNSNITFYISEVEGVASSDSPFAMNPFSGEITTTAALDYESRTEYTIIIRVQDSGVPIGITTGTVLLTITDVNDNYPSFTMSSYTHSLPEANASSTMKISILTVSATDADGTSPNNFVTYNITAGNSDDTFEINDTTGEVYAVKSLDYETTQSYTLTIMAKDNPLLANQTNVNETTVTINVNDVNDNAPVWQYTENRVGSSDLYSGVVSENRSIGYQVLRVYAVDLDESALYGTVRYTILTYTDDFEINVTTGYVYTAQMLDFDTFDMYNLTVEAADGGTPPRTITADIYIQVTDENDIVPYFLSNFYTETISEGTSIGEPVITLLATDSDSPELFYTITDGNELDFFRINYTTGVVYVKNKLDRETAENIDMIINVTDGFFSDTTMLRIVLTDVNDNPPMFQKSHYYTDIRENSKSGSIQLYDSDRNSTVIVAIDPDQEDTANSIVIFSTAGPYKDYLAIDTQYGDIASLSVAGGANFDYESEKTVDITLVASDSVNPPHRMSSNVTITVNVLDDNDIIPSFKLSSYSVSIFEDIPVDSVLTGVDIEAEDEDTGLGGVITYSIVSSDPILSQRDFRINSTNGDVTVIGPLDRESTPTISLTIRARDSITPFHYSDVIFQVSLDDVNDNIPTFNQSVYHVSVNEDDGSGISVHIISLNASDIDVANNAHMNFTILTHTDQFKVNQDGNVSTIKPLDHETDPMIEFVVQVCDHGIPIRLCSNATVSLTVLDINDGVPTFDYTLYNTSICNDTLSDSVVLHVFAIDTDSGSNGQVQYSLIPGSLPSYLTFYNTTGQFILVSEIPPSEVGSVYHFDIYAMDEGQPPLFSSTAVSITICDRESEVLHFNQSYYYGDLLENKEPLPVAMVMALSPFGPVSYEIAPPTNITLPFNISDDGVVSSTGSLDKEGRDQYTLIILATDAASPPNTAFTTLTVIVRDENDHPPMFLLAPYFFEITEEETGVVEIGKALAIDPDQPLAESGVRYSLDPTSNPMNTFTIDATNGSIFTVKPLDRETIDSIELRIMARDLDLQDQRVETAIAYITVLDINDNRPRFESSSYNVSVPEDTPTGIVISRVRANDSDAGEFSRITYSIDSGAEGKFTIDPNFGRVIVASGLDYEEEKFYNLTVRATDGGGLSSTAYLEVHITDINDCTPQFDRNIYSINDILESASPGLVIVDINTTDCDDGANKIVTYSITGGDSSVFHLNSSTGVITLTGSLDYEKKDSYQFEVKAMDSGSPEPLANFTQVFISISDVNDESPVFSGDPYQEIVSEDISTGFIILTAMAEDADRSTDNNRITYETVTGNEDGKFLLNADSGELSVLNSLDREDEDRYDILIRAFDNGSPTRTDYANITIIVTDVNDNKPEFIGLDTSISIRENSSNTTDIIYEVYAEDPDTVGRLMYSLSTFTNIFFIGATTGVITRSGIIDYELVKSFELPIQVTDGIHTIQETLLINIQDINDNYPLFTQSEYFADHPEASPSGTSILQVTAFDDDDSYSNKAITYYITNCTNCAFEINSTTGEITNNRPLDREQGSYYYITVLAVNDDSNLPLSTSAGVNINIIDINDHAPQFNESRYESSISELIPDGSYLLTVSATDDDQPDTPNSEIRYTIASTISNNPFSLNEETGVLLVAGSFDRETISHYNFTVEAADRGSPVSLSSSAAVIINLIDENDQPPQFTERTNTVSVREDVSSFPYNLWQLRYTDSDSDTINRDSTYHLISLMNGSTPIDYPLIQVNASSGMVMLMGPLDYEVTKTITAVLSINNTKEGVGSPCGSDGINSICPLSDTAVLTLNVNDYNDNPPVLRQSSYSSQVSTTARTGTQIVQIIATDADTQNDYGTVKYSLLAGSSLKFQINEVTGWITTRGTFTNNDGETFNIFVRAYDNSGRDPSFSVTATVRVLAISDFKRVLLLLNIPADTVTIDKEQFIANTLANLTGYNIVVEEVRGHILGDSGEIDSSKTDFIFHAVDRSTGEIVDFDVFIANLNVDEFFRLIEACEPVSITSLQVQTDNEPVETIMIFLMVLCFILIIGALVTLVLACQQRYIALRALMKNQVLDAFYGNPDPSLLEGGVMPRDFSGESFEMKGRITKNTLYTDPYFQMNPLETSGAASSVGDASSMAQDNPLYGEYADEELRVDLFQPPSDDETEGDIDEGRLLHAAIHEEEDDDDDDSATLI</sequence>
<organism evidence="19">
    <name type="scientific">Amphimedon queenslandica</name>
    <name type="common">Sponge</name>
    <dbReference type="NCBI Taxonomy" id="400682"/>
    <lineage>
        <taxon>Eukaryota</taxon>
        <taxon>Metazoa</taxon>
        <taxon>Porifera</taxon>
        <taxon>Demospongiae</taxon>
        <taxon>Heteroscleromorpha</taxon>
        <taxon>Haplosclerida</taxon>
        <taxon>Niphatidae</taxon>
        <taxon>Amphimedon</taxon>
    </lineage>
</organism>
<feature type="domain" description="Cadherin" evidence="18">
    <location>
        <begin position="1906"/>
        <end position="2014"/>
    </location>
</feature>
<evidence type="ECO:0000256" key="11">
    <source>
        <dbReference type="ARBA" id="ARBA00023136"/>
    </source>
</evidence>
<keyword evidence="2" id="KW-1003">Cell membrane</keyword>
<dbReference type="SMART" id="SM00112">
    <property type="entry name" value="CA"/>
    <property type="match status" value="36"/>
</dbReference>
<keyword evidence="8 14" id="KW-0106">Calcium</keyword>
<dbReference type="GO" id="GO:0007156">
    <property type="term" value="P:homophilic cell adhesion via plasma membrane adhesion molecules"/>
    <property type="evidence" value="ECO:0007669"/>
    <property type="project" value="InterPro"/>
</dbReference>
<dbReference type="FunFam" id="2.60.40.60:FF:000104">
    <property type="entry name" value="cadherin-23 isoform X1"/>
    <property type="match status" value="3"/>
</dbReference>
<dbReference type="SUPFAM" id="SSF49313">
    <property type="entry name" value="Cadherin-like"/>
    <property type="match status" value="36"/>
</dbReference>
<feature type="domain" description="Cadherin" evidence="18">
    <location>
        <begin position="1476"/>
        <end position="1578"/>
    </location>
</feature>
<evidence type="ECO:0000256" key="8">
    <source>
        <dbReference type="ARBA" id="ARBA00022837"/>
    </source>
</evidence>
<feature type="domain" description="Cadherin" evidence="18">
    <location>
        <begin position="1694"/>
        <end position="1803"/>
    </location>
</feature>
<dbReference type="FunFam" id="2.60.40.60:FF:000081">
    <property type="entry name" value="protocadherin Fat 4"/>
    <property type="match status" value="2"/>
</dbReference>
<feature type="domain" description="Cadherin" evidence="18">
    <location>
        <begin position="3418"/>
        <end position="3510"/>
    </location>
</feature>
<evidence type="ECO:0000259" key="18">
    <source>
        <dbReference type="PROSITE" id="PS50268"/>
    </source>
</evidence>
<feature type="domain" description="Cadherin" evidence="18">
    <location>
        <begin position="2015"/>
        <end position="2124"/>
    </location>
</feature>
<feature type="domain" description="Cadherin" evidence="18">
    <location>
        <begin position="2990"/>
        <end position="3097"/>
    </location>
</feature>
<keyword evidence="13" id="KW-0325">Glycoprotein</keyword>